<gene>
    <name evidence="1" type="ORF">S01H1_23017</name>
</gene>
<comment type="caution">
    <text evidence="1">The sequence shown here is derived from an EMBL/GenBank/DDBJ whole genome shotgun (WGS) entry which is preliminary data.</text>
</comment>
<proteinExistence type="predicted"/>
<evidence type="ECO:0000313" key="1">
    <source>
        <dbReference type="EMBL" id="GAF93917.1"/>
    </source>
</evidence>
<organism evidence="1">
    <name type="scientific">marine sediment metagenome</name>
    <dbReference type="NCBI Taxonomy" id="412755"/>
    <lineage>
        <taxon>unclassified sequences</taxon>
        <taxon>metagenomes</taxon>
        <taxon>ecological metagenomes</taxon>
    </lineage>
</organism>
<reference evidence="1" key="1">
    <citation type="journal article" date="2014" name="Front. Microbiol.">
        <title>High frequency of phylogenetically diverse reductive dehalogenase-homologous genes in deep subseafloor sedimentary metagenomes.</title>
        <authorList>
            <person name="Kawai M."/>
            <person name="Futagami T."/>
            <person name="Toyoda A."/>
            <person name="Takaki Y."/>
            <person name="Nishi S."/>
            <person name="Hori S."/>
            <person name="Arai W."/>
            <person name="Tsubouchi T."/>
            <person name="Morono Y."/>
            <person name="Uchiyama I."/>
            <person name="Ito T."/>
            <person name="Fujiyama A."/>
            <person name="Inagaki F."/>
            <person name="Takami H."/>
        </authorList>
    </citation>
    <scope>NUCLEOTIDE SEQUENCE</scope>
    <source>
        <strain evidence="1">Expedition CK06-06</strain>
    </source>
</reference>
<feature type="non-terminal residue" evidence="1">
    <location>
        <position position="97"/>
    </location>
</feature>
<sequence length="97" mass="11257">MISRERVLAALNHEEADRVPIHDQPWAATVERWHKEGLPVEVNPAEYFDYEIVCFDADTSPRFPVRTVEETEEFVIHTTSYGGLLRDHKDYSTTPEV</sequence>
<dbReference type="AlphaFoldDB" id="X0U0H4"/>
<name>X0U0H4_9ZZZZ</name>
<accession>X0U0H4</accession>
<dbReference type="EMBL" id="BARS01013151">
    <property type="protein sequence ID" value="GAF93917.1"/>
    <property type="molecule type" value="Genomic_DNA"/>
</dbReference>
<protein>
    <submittedName>
        <fullName evidence="1">Uncharacterized protein</fullName>
    </submittedName>
</protein>